<sequence>DLEPAEGLTAHCGAVLARWAAAFCYFNVGCVNGLKRSGEAMHTLVAFKYDHLKSVSWPNGGGRLPGLLSACSPKTPGSTETGNGGWPTNPPNNPHPSASKCL</sequence>
<evidence type="ECO:0000313" key="2">
    <source>
        <dbReference type="EMBL" id="CAB1441355.1"/>
    </source>
</evidence>
<evidence type="ECO:0000313" key="3">
    <source>
        <dbReference type="Proteomes" id="UP001153269"/>
    </source>
</evidence>
<gene>
    <name evidence="2" type="ORF">PLEPLA_LOCUS29131</name>
</gene>
<dbReference type="Proteomes" id="UP001153269">
    <property type="component" value="Unassembled WGS sequence"/>
</dbReference>
<organism evidence="2 3">
    <name type="scientific">Pleuronectes platessa</name>
    <name type="common">European plaice</name>
    <dbReference type="NCBI Taxonomy" id="8262"/>
    <lineage>
        <taxon>Eukaryota</taxon>
        <taxon>Metazoa</taxon>
        <taxon>Chordata</taxon>
        <taxon>Craniata</taxon>
        <taxon>Vertebrata</taxon>
        <taxon>Euteleostomi</taxon>
        <taxon>Actinopterygii</taxon>
        <taxon>Neopterygii</taxon>
        <taxon>Teleostei</taxon>
        <taxon>Neoteleostei</taxon>
        <taxon>Acanthomorphata</taxon>
        <taxon>Carangaria</taxon>
        <taxon>Pleuronectiformes</taxon>
        <taxon>Pleuronectoidei</taxon>
        <taxon>Pleuronectidae</taxon>
        <taxon>Pleuronectes</taxon>
    </lineage>
</organism>
<protein>
    <submittedName>
        <fullName evidence="2">Uncharacterized protein</fullName>
    </submittedName>
</protein>
<dbReference type="EMBL" id="CADEAL010002624">
    <property type="protein sequence ID" value="CAB1441355.1"/>
    <property type="molecule type" value="Genomic_DNA"/>
</dbReference>
<evidence type="ECO:0000256" key="1">
    <source>
        <dbReference type="SAM" id="MobiDB-lite"/>
    </source>
</evidence>
<dbReference type="AlphaFoldDB" id="A0A9N7V3E0"/>
<feature type="region of interest" description="Disordered" evidence="1">
    <location>
        <begin position="70"/>
        <end position="102"/>
    </location>
</feature>
<reference evidence="2" key="1">
    <citation type="submission" date="2020-03" db="EMBL/GenBank/DDBJ databases">
        <authorList>
            <person name="Weist P."/>
        </authorList>
    </citation>
    <scope>NUCLEOTIDE SEQUENCE</scope>
</reference>
<feature type="non-terminal residue" evidence="2">
    <location>
        <position position="102"/>
    </location>
</feature>
<keyword evidence="3" id="KW-1185">Reference proteome</keyword>
<accession>A0A9N7V3E0</accession>
<comment type="caution">
    <text evidence="2">The sequence shown here is derived from an EMBL/GenBank/DDBJ whole genome shotgun (WGS) entry which is preliminary data.</text>
</comment>
<proteinExistence type="predicted"/>
<name>A0A9N7V3E0_PLEPL</name>